<dbReference type="OrthoDB" id="5273213at2759"/>
<dbReference type="AlphaFoldDB" id="A0A1Y1WAQ0"/>
<evidence type="ECO:0000259" key="4">
    <source>
        <dbReference type="PROSITE" id="PS50245"/>
    </source>
</evidence>
<dbReference type="InterPro" id="IPR032675">
    <property type="entry name" value="LRR_dom_sf"/>
</dbReference>
<protein>
    <submittedName>
        <fullName evidence="5">RNI-like protein</fullName>
    </submittedName>
</protein>
<feature type="domain" description="CAP-Gly" evidence="4">
    <location>
        <begin position="23"/>
        <end position="67"/>
    </location>
</feature>
<dbReference type="Gene3D" id="3.10.20.90">
    <property type="entry name" value="Phosphatidylinositol 3-kinase Catalytic Subunit, Chain A, domain 1"/>
    <property type="match status" value="1"/>
</dbReference>
<dbReference type="InterPro" id="IPR036859">
    <property type="entry name" value="CAP-Gly_dom_sf"/>
</dbReference>
<evidence type="ECO:0000256" key="1">
    <source>
        <dbReference type="ARBA" id="ARBA00022614"/>
    </source>
</evidence>
<dbReference type="SUPFAM" id="SSF52058">
    <property type="entry name" value="L domain-like"/>
    <property type="match status" value="1"/>
</dbReference>
<name>A0A1Y1WAQ0_9FUNG</name>
<dbReference type="SMART" id="SM01052">
    <property type="entry name" value="CAP_GLY"/>
    <property type="match status" value="1"/>
</dbReference>
<proteinExistence type="predicted"/>
<keyword evidence="1" id="KW-0433">Leucine-rich repeat</keyword>
<dbReference type="Proteomes" id="UP000193922">
    <property type="component" value="Unassembled WGS sequence"/>
</dbReference>
<dbReference type="RefSeq" id="XP_040744198.1">
    <property type="nucleotide sequence ID" value="XM_040883384.1"/>
</dbReference>
<dbReference type="PROSITE" id="PS50245">
    <property type="entry name" value="CAP_GLY_2"/>
    <property type="match status" value="1"/>
</dbReference>
<dbReference type="PANTHER" id="PTHR18849:SF0">
    <property type="entry name" value="CILIA- AND FLAGELLA-ASSOCIATED PROTEIN 410-RELATED"/>
    <property type="match status" value="1"/>
</dbReference>
<evidence type="ECO:0000313" key="5">
    <source>
        <dbReference type="EMBL" id="ORX70619.1"/>
    </source>
</evidence>
<accession>A0A1Y1WAQ0</accession>
<dbReference type="Gene3D" id="3.80.10.10">
    <property type="entry name" value="Ribonuclease Inhibitor"/>
    <property type="match status" value="2"/>
</dbReference>
<dbReference type="EMBL" id="MCFD01000005">
    <property type="protein sequence ID" value="ORX70619.1"/>
    <property type="molecule type" value="Genomic_DNA"/>
</dbReference>
<evidence type="ECO:0000256" key="2">
    <source>
        <dbReference type="ARBA" id="ARBA00022737"/>
    </source>
</evidence>
<evidence type="ECO:0000256" key="3">
    <source>
        <dbReference type="ARBA" id="ARBA00023186"/>
    </source>
</evidence>
<evidence type="ECO:0000313" key="6">
    <source>
        <dbReference type="Proteomes" id="UP000193922"/>
    </source>
</evidence>
<dbReference type="PANTHER" id="PTHR18849">
    <property type="entry name" value="LEUCINE RICH REPEAT PROTEIN"/>
    <property type="match status" value="1"/>
</dbReference>
<dbReference type="SUPFAM" id="SSF54236">
    <property type="entry name" value="Ubiquitin-like"/>
    <property type="match status" value="1"/>
</dbReference>
<dbReference type="SUPFAM" id="SSF74924">
    <property type="entry name" value="Cap-Gly domain"/>
    <property type="match status" value="1"/>
</dbReference>
<dbReference type="Gene3D" id="2.30.30.190">
    <property type="entry name" value="CAP Gly-rich-like domain"/>
    <property type="match status" value="1"/>
</dbReference>
<keyword evidence="2" id="KW-0677">Repeat</keyword>
<keyword evidence="6" id="KW-1185">Reference proteome</keyword>
<keyword evidence="3" id="KW-0143">Chaperone</keyword>
<dbReference type="STRING" id="61395.A0A1Y1WAQ0"/>
<gene>
    <name evidence="5" type="ORF">DL89DRAFT_136557</name>
</gene>
<sequence>MSGDLVGRWFCIDGEEGVVRYSGPVDDTKGTWLGVEWKSPERGKHSGTHNGKEYFVCSVPGRGSFIRHIARIDFGQSVLSAAKARYIADAEELTNVPKNIDGRRGKIEVVGFDKIAREQGQLTSLDVLWLDGRRVFGISDADREETKGTLAAVHTLVLARDFLTQWSQVEDILHTLPNIHTLDLSANHFDKIRTSTEQHHVETLRIDSSPELSWLDAANAANNLAVRSLSFGWSGLAEIAPIELAFVEELHLECNQLSDFATLGMCLPNLRTLNLSGNKNLKTIPMFKSGMFPSLHTLNLTSTQVASWADVDNLAGLPSLTTLHLTKTPVVSGDYNLARAQAIGRLLQLEKLDGTMITREERTEMERYYLAHCARSIEEPGDDLAAAMAMKYQNIAVLAHKHGLPATAGKPKPATLRSRLVKFTLQVASDLESEPTSEQEKSLLPTMQVRQLKPLLIRLAKNRKFCVYLREEEQGPWIELDNDTRSLGFYSIGDGAVLRAVV</sequence>
<dbReference type="Pfam" id="PF01302">
    <property type="entry name" value="CAP_GLY"/>
    <property type="match status" value="1"/>
</dbReference>
<dbReference type="InterPro" id="IPR000938">
    <property type="entry name" value="CAP-Gly_domain"/>
</dbReference>
<dbReference type="GeneID" id="63800032"/>
<dbReference type="InterPro" id="IPR029071">
    <property type="entry name" value="Ubiquitin-like_domsf"/>
</dbReference>
<comment type="caution">
    <text evidence="5">The sequence shown here is derived from an EMBL/GenBank/DDBJ whole genome shotgun (WGS) entry which is preliminary data.</text>
</comment>
<dbReference type="Pfam" id="PF14580">
    <property type="entry name" value="LRR_9"/>
    <property type="match status" value="1"/>
</dbReference>
<organism evidence="5 6">
    <name type="scientific">Linderina pennispora</name>
    <dbReference type="NCBI Taxonomy" id="61395"/>
    <lineage>
        <taxon>Eukaryota</taxon>
        <taxon>Fungi</taxon>
        <taxon>Fungi incertae sedis</taxon>
        <taxon>Zoopagomycota</taxon>
        <taxon>Kickxellomycotina</taxon>
        <taxon>Kickxellomycetes</taxon>
        <taxon>Kickxellales</taxon>
        <taxon>Kickxellaceae</taxon>
        <taxon>Linderina</taxon>
    </lineage>
</organism>
<reference evidence="5 6" key="1">
    <citation type="submission" date="2016-07" db="EMBL/GenBank/DDBJ databases">
        <title>Pervasive Adenine N6-methylation of Active Genes in Fungi.</title>
        <authorList>
            <consortium name="DOE Joint Genome Institute"/>
            <person name="Mondo S.J."/>
            <person name="Dannebaum R.O."/>
            <person name="Kuo R.C."/>
            <person name="Labutti K."/>
            <person name="Haridas S."/>
            <person name="Kuo A."/>
            <person name="Salamov A."/>
            <person name="Ahrendt S.R."/>
            <person name="Lipzen A."/>
            <person name="Sullivan W."/>
            <person name="Andreopoulos W.B."/>
            <person name="Clum A."/>
            <person name="Lindquist E."/>
            <person name="Daum C."/>
            <person name="Ramamoorthy G.K."/>
            <person name="Gryganskyi A."/>
            <person name="Culley D."/>
            <person name="Magnuson J.K."/>
            <person name="James T.Y."/>
            <person name="O'Malley M.A."/>
            <person name="Stajich J.E."/>
            <person name="Spatafora J.W."/>
            <person name="Visel A."/>
            <person name="Grigoriev I.V."/>
        </authorList>
    </citation>
    <scope>NUCLEOTIDE SEQUENCE [LARGE SCALE GENOMIC DNA]</scope>
    <source>
        <strain evidence="5 6">ATCC 12442</strain>
    </source>
</reference>